<evidence type="ECO:0000256" key="1">
    <source>
        <dbReference type="SAM" id="MobiDB-lite"/>
    </source>
</evidence>
<dbReference type="Proteomes" id="UP000246078">
    <property type="component" value="Unassembled WGS sequence"/>
</dbReference>
<dbReference type="VEuPathDB" id="TriTrypDB:TCSYLVIO_002575"/>
<proteinExistence type="predicted"/>
<sequence length="261" mass="28693">MFLTRITHIARPFTFLSFTLNEFIDRNKVEPCATLSVSRSSTSKPWELSIHQRKKLIYLDPLPKEALYGSVVAKQFLTKDALPYVSSVLIASVNGVPADSARKVRHELSRCVTAVFHLVFRCTKYHPAEKEQQEEETAEALEATETEPPQHGSNVRVAVPPAAVKRVGRPRKNYAEAKVPMGNQKLHAQQTKTVPSPKRSPKQTKPPTPPESIKKMPKSVHANADATAPHNAASTGVRAEKTSKGAVSKAKGLVKGISIHI</sequence>
<dbReference type="VEuPathDB" id="TriTrypDB:Tc_MARK_1310"/>
<evidence type="ECO:0000313" key="3">
    <source>
        <dbReference type="Proteomes" id="UP000246078"/>
    </source>
</evidence>
<dbReference type="VEuPathDB" id="TriTrypDB:TcBrA4_0078830"/>
<feature type="compositionally biased region" description="Low complexity" evidence="1">
    <location>
        <begin position="146"/>
        <end position="165"/>
    </location>
</feature>
<dbReference type="VEuPathDB" id="TriTrypDB:C4B63_6g147"/>
<feature type="compositionally biased region" description="Acidic residues" evidence="1">
    <location>
        <begin position="132"/>
        <end position="145"/>
    </location>
</feature>
<dbReference type="VEuPathDB" id="TriTrypDB:TcYC6_0012970"/>
<dbReference type="OrthoDB" id="250014at2759"/>
<comment type="caution">
    <text evidence="2">The sequence shown here is derived from an EMBL/GenBank/DDBJ whole genome shotgun (WGS) entry which is preliminary data.</text>
</comment>
<dbReference type="OMA" id="THIARPF"/>
<dbReference type="EMBL" id="PRFC01000010">
    <property type="protein sequence ID" value="PWV19375.1"/>
    <property type="molecule type" value="Genomic_DNA"/>
</dbReference>
<gene>
    <name evidence="2" type="ORF">C3747_10g472</name>
</gene>
<reference evidence="2 3" key="1">
    <citation type="journal article" date="2018" name="Microb. Genom.">
        <title>Expanding an expanded genome: long-read sequencing of Trypanosoma cruzi.</title>
        <authorList>
            <person name="Berna L."/>
            <person name="Rodriguez M."/>
            <person name="Chiribao M.L."/>
            <person name="Parodi-Talice A."/>
            <person name="Pita S."/>
            <person name="Rijo G."/>
            <person name="Alvarez-Valin F."/>
            <person name="Robello C."/>
        </authorList>
    </citation>
    <scope>NUCLEOTIDE SEQUENCE [LARGE SCALE GENOMIC DNA]</scope>
    <source>
        <strain evidence="2 3">TCC</strain>
    </source>
</reference>
<dbReference type="VEuPathDB" id="TriTrypDB:BCY84_15783"/>
<organism evidence="2 3">
    <name type="scientific">Trypanosoma cruzi</name>
    <dbReference type="NCBI Taxonomy" id="5693"/>
    <lineage>
        <taxon>Eukaryota</taxon>
        <taxon>Discoba</taxon>
        <taxon>Euglenozoa</taxon>
        <taxon>Kinetoplastea</taxon>
        <taxon>Metakinetoplastina</taxon>
        <taxon>Trypanosomatida</taxon>
        <taxon>Trypanosomatidae</taxon>
        <taxon>Trypanosoma</taxon>
        <taxon>Schizotrypanum</taxon>
    </lineage>
</organism>
<dbReference type="VEuPathDB" id="TriTrypDB:TcCLB.510131.30"/>
<dbReference type="VEuPathDB" id="TriTrypDB:TcCL_ESM04507"/>
<dbReference type="VEuPathDB" id="TriTrypDB:TcG_05934"/>
<dbReference type="AlphaFoldDB" id="A0A2V2XFT1"/>
<feature type="region of interest" description="Disordered" evidence="1">
    <location>
        <begin position="128"/>
        <end position="249"/>
    </location>
</feature>
<feature type="compositionally biased region" description="Low complexity" evidence="1">
    <location>
        <begin position="221"/>
        <end position="233"/>
    </location>
</feature>
<evidence type="ECO:0000313" key="2">
    <source>
        <dbReference type="EMBL" id="PWV19375.1"/>
    </source>
</evidence>
<dbReference type="VEuPathDB" id="TriTrypDB:C3747_10g472"/>
<protein>
    <submittedName>
        <fullName evidence="2">Uncharacterized protein</fullName>
    </submittedName>
</protein>
<name>A0A2V2XFT1_TRYCR</name>
<dbReference type="VEuPathDB" id="TriTrypDB:TCDM_08375"/>
<dbReference type="VEuPathDB" id="TriTrypDB:TcCLB.506931.20"/>
<dbReference type="VEuPathDB" id="TriTrypDB:ECC02_006248"/>
<accession>A0A2V2XFT1</accession>